<dbReference type="GO" id="GO:0016491">
    <property type="term" value="F:oxidoreductase activity"/>
    <property type="evidence" value="ECO:0007669"/>
    <property type="project" value="InterPro"/>
</dbReference>
<gene>
    <name evidence="2" type="ORF">GCM10008170_04990</name>
</gene>
<dbReference type="InterPro" id="IPR008274">
    <property type="entry name" value="AldOxase/xan_DH_MoCoBD1"/>
</dbReference>
<dbReference type="AlphaFoldDB" id="A0A9W6ISL9"/>
<comment type="caution">
    <text evidence="2">The sequence shown here is derived from an EMBL/GenBank/DDBJ whole genome shotgun (WGS) entry which is preliminary data.</text>
</comment>
<feature type="domain" description="Aldehyde oxidase/xanthine dehydrogenase a/b hammerhead" evidence="1">
    <location>
        <begin position="226"/>
        <end position="304"/>
    </location>
</feature>
<reference evidence="2" key="2">
    <citation type="submission" date="2023-01" db="EMBL/GenBank/DDBJ databases">
        <authorList>
            <person name="Sun Q."/>
            <person name="Evtushenko L."/>
        </authorList>
    </citation>
    <scope>NUCLEOTIDE SEQUENCE</scope>
    <source>
        <strain evidence="2">VKM B-1606</strain>
    </source>
</reference>
<evidence type="ECO:0000313" key="2">
    <source>
        <dbReference type="EMBL" id="GLK54480.1"/>
    </source>
</evidence>
<dbReference type="PANTHER" id="PTHR47495:SF2">
    <property type="entry name" value="ALDEHYDE DEHYDROGENASE"/>
    <property type="match status" value="1"/>
</dbReference>
<dbReference type="InterPro" id="IPR006311">
    <property type="entry name" value="TAT_signal"/>
</dbReference>
<dbReference type="PIRSF" id="PIRSF036389">
    <property type="entry name" value="IOR_B"/>
    <property type="match status" value="1"/>
</dbReference>
<dbReference type="SMART" id="SM01008">
    <property type="entry name" value="Ald_Xan_dh_C"/>
    <property type="match status" value="1"/>
</dbReference>
<dbReference type="Gene3D" id="3.90.1170.50">
    <property type="entry name" value="Aldehyde oxidase/xanthine dehydrogenase, a/b hammerhead"/>
    <property type="match status" value="1"/>
</dbReference>
<evidence type="ECO:0000313" key="3">
    <source>
        <dbReference type="Proteomes" id="UP001143400"/>
    </source>
</evidence>
<dbReference type="InterPro" id="IPR000674">
    <property type="entry name" value="Ald_Oxase/Xan_DH_a/b"/>
</dbReference>
<dbReference type="InterPro" id="IPR037165">
    <property type="entry name" value="AldOxase/xan_DH_Mopterin-bd_sf"/>
</dbReference>
<dbReference type="InterPro" id="IPR046867">
    <property type="entry name" value="AldOxase/xan_DH_MoCoBD2"/>
</dbReference>
<dbReference type="RefSeq" id="WP_271206109.1">
    <property type="nucleotide sequence ID" value="NZ_BSFF01000001.1"/>
</dbReference>
<organism evidence="2 3">
    <name type="scientific">Methylopila capsulata</name>
    <dbReference type="NCBI Taxonomy" id="61654"/>
    <lineage>
        <taxon>Bacteria</taxon>
        <taxon>Pseudomonadati</taxon>
        <taxon>Pseudomonadota</taxon>
        <taxon>Alphaproteobacteria</taxon>
        <taxon>Hyphomicrobiales</taxon>
        <taxon>Methylopilaceae</taxon>
        <taxon>Methylopila</taxon>
    </lineage>
</organism>
<dbReference type="InterPro" id="IPR052516">
    <property type="entry name" value="N-heterocyclic_Hydroxylase"/>
</dbReference>
<dbReference type="Gene3D" id="3.30.365.10">
    <property type="entry name" value="Aldehyde oxidase/xanthine dehydrogenase, molybdopterin binding domain"/>
    <property type="match status" value="4"/>
</dbReference>
<evidence type="ECO:0000259" key="1">
    <source>
        <dbReference type="SMART" id="SM01008"/>
    </source>
</evidence>
<name>A0A9W6ISL9_9HYPH</name>
<proteinExistence type="predicted"/>
<accession>A0A9W6ISL9</accession>
<dbReference type="PANTHER" id="PTHR47495">
    <property type="entry name" value="ALDEHYDE DEHYDROGENASE"/>
    <property type="match status" value="1"/>
</dbReference>
<dbReference type="EMBL" id="BSFF01000001">
    <property type="protein sequence ID" value="GLK54480.1"/>
    <property type="molecule type" value="Genomic_DNA"/>
</dbReference>
<sequence>MSAPMTKATTEAMNSKGGFQMSRRRLILGGSLIAGALVVGYSVTHPTQVVGAILQGGGQDPEPSAFGPFIRIGADGWVTVVNKHQEMGQGIHAGLAAMVAEELDADWDRVRVVEAHGNFRAYGPQFTAGSGSVAGNWDLLRNAGSAARAMFVAAAALRWDVAQESIMVLDGVVSHLGSDETATFAELLEEASRQPAPETPTLKQAQVYRLIGADRVRRKDSLPKSTGAQIYTQDVQLPGMLTAMVARSPRFGGKLTSFDAGEARKIEGVVDVFEIETGVAVVADGAFAAHRGREALKIEWDDRDAETRSSPELVRWHHEIGEGRSDVKPSAFQTIGDAKAAFGPDAIEFAIDFPYLAHAPMETVDCVARVDGWSVEIVSGSQMPTIDQVQAARVALTLPGKVDIKVLPAGGSFGRRGVMSADYLVECVRIAKRTDGAPVKLIWTREDDITGGYYRPMAHHRAWVELGPDGFPARWRHHVVAQPLLPIGSDFSIEGVRDSPYFATASVVDGQVFAPSCPVPVQFWRSVGHSHTAMAMEHIVDQLALRAGRDPADYRRALYEKAGATRRLAVLDELRRRAGWSEPIESDWARGMAVHESFGTVVGQVAEVRLVDGRPSVRRVVGVVDCGVAISPDQIAAQMEGGVGYGLSAALHGAVTLKDGLVQETNFDRYKVLRMNEMPAVETHIMASAERPSGMGEPGVPPIAPAVANAILALTGAPTQALPFRRVGDPPNARLFGKAS</sequence>
<reference evidence="2" key="1">
    <citation type="journal article" date="2014" name="Int. J. Syst. Evol. Microbiol.">
        <title>Complete genome sequence of Corynebacterium casei LMG S-19264T (=DSM 44701T), isolated from a smear-ripened cheese.</title>
        <authorList>
            <consortium name="US DOE Joint Genome Institute (JGI-PGF)"/>
            <person name="Walter F."/>
            <person name="Albersmeier A."/>
            <person name="Kalinowski J."/>
            <person name="Ruckert C."/>
        </authorList>
    </citation>
    <scope>NUCLEOTIDE SEQUENCE</scope>
    <source>
        <strain evidence="2">VKM B-1606</strain>
    </source>
</reference>
<dbReference type="Pfam" id="PF20256">
    <property type="entry name" value="MoCoBD_2"/>
    <property type="match status" value="2"/>
</dbReference>
<dbReference type="PROSITE" id="PS51318">
    <property type="entry name" value="TAT"/>
    <property type="match status" value="1"/>
</dbReference>
<dbReference type="Proteomes" id="UP001143400">
    <property type="component" value="Unassembled WGS sequence"/>
</dbReference>
<protein>
    <submittedName>
        <fullName evidence="2">Isoquinoline 1-oxidoreductase subunit beta</fullName>
    </submittedName>
</protein>
<dbReference type="Pfam" id="PF02738">
    <property type="entry name" value="MoCoBD_1"/>
    <property type="match status" value="1"/>
</dbReference>
<dbReference type="SUPFAM" id="SSF56003">
    <property type="entry name" value="Molybdenum cofactor-binding domain"/>
    <property type="match status" value="2"/>
</dbReference>
<dbReference type="InterPro" id="IPR012368">
    <property type="entry name" value="OxRdtase_Mopterin-bd_su_IorB"/>
</dbReference>